<dbReference type="Pfam" id="PF07110">
    <property type="entry name" value="EthD"/>
    <property type="match status" value="1"/>
</dbReference>
<accession>A0A558AGF4</accession>
<dbReference type="Proteomes" id="UP000318578">
    <property type="component" value="Unassembled WGS sequence"/>
</dbReference>
<evidence type="ECO:0000313" key="3">
    <source>
        <dbReference type="Proteomes" id="UP000318578"/>
    </source>
</evidence>
<dbReference type="Gene3D" id="3.30.70.100">
    <property type="match status" value="1"/>
</dbReference>
<dbReference type="SUPFAM" id="SSF54909">
    <property type="entry name" value="Dimeric alpha+beta barrel"/>
    <property type="match status" value="1"/>
</dbReference>
<evidence type="ECO:0000313" key="2">
    <source>
        <dbReference type="EMBL" id="TVT23347.1"/>
    </source>
</evidence>
<dbReference type="AlphaFoldDB" id="A0A558AGF4"/>
<gene>
    <name evidence="2" type="ORF">FNH06_10465</name>
</gene>
<name>A0A558AGF4_9PSEU</name>
<proteinExistence type="predicted"/>
<evidence type="ECO:0000259" key="1">
    <source>
        <dbReference type="Pfam" id="PF07110"/>
    </source>
</evidence>
<keyword evidence="3" id="KW-1185">Reference proteome</keyword>
<dbReference type="GO" id="GO:0016491">
    <property type="term" value="F:oxidoreductase activity"/>
    <property type="evidence" value="ECO:0007669"/>
    <property type="project" value="InterPro"/>
</dbReference>
<dbReference type="InterPro" id="IPR009799">
    <property type="entry name" value="EthD_dom"/>
</dbReference>
<organism evidence="2 3">
    <name type="scientific">Amycolatopsis acidiphila</name>
    <dbReference type="NCBI Taxonomy" id="715473"/>
    <lineage>
        <taxon>Bacteria</taxon>
        <taxon>Bacillati</taxon>
        <taxon>Actinomycetota</taxon>
        <taxon>Actinomycetes</taxon>
        <taxon>Pseudonocardiales</taxon>
        <taxon>Pseudonocardiaceae</taxon>
        <taxon>Amycolatopsis</taxon>
    </lineage>
</organism>
<dbReference type="RefSeq" id="WP_144637077.1">
    <property type="nucleotide sequence ID" value="NZ_BNAX01000005.1"/>
</dbReference>
<dbReference type="InterPro" id="IPR011008">
    <property type="entry name" value="Dimeric_a/b-barrel"/>
</dbReference>
<dbReference type="NCBIfam" id="TIGR02118">
    <property type="entry name" value="EthD family reductase"/>
    <property type="match status" value="1"/>
</dbReference>
<comment type="caution">
    <text evidence="2">The sequence shown here is derived from an EMBL/GenBank/DDBJ whole genome shotgun (WGS) entry which is preliminary data.</text>
</comment>
<feature type="domain" description="EthD" evidence="1">
    <location>
        <begin position="11"/>
        <end position="88"/>
    </location>
</feature>
<dbReference type="OrthoDB" id="5294870at2"/>
<sequence length="103" mass="11329">MYRLTVVYDHPEDPEKFLRHYREVHAPLTAKVPNLLAFEWGVCESPDGSKPDHFVVAVLDWETKEDALAALGTEAGRASGADVPNLAGPGEVHMSFAEVEKVV</sequence>
<protein>
    <submittedName>
        <fullName evidence="2">EthD family reductase</fullName>
    </submittedName>
</protein>
<dbReference type="EMBL" id="VJZA01000012">
    <property type="protein sequence ID" value="TVT23347.1"/>
    <property type="molecule type" value="Genomic_DNA"/>
</dbReference>
<reference evidence="2 3" key="1">
    <citation type="submission" date="2019-07" db="EMBL/GenBank/DDBJ databases">
        <title>New species of Amycolatopsis and Streptomyces.</title>
        <authorList>
            <person name="Duangmal K."/>
            <person name="Teo W.F.A."/>
            <person name="Lipun K."/>
        </authorList>
    </citation>
    <scope>NUCLEOTIDE SEQUENCE [LARGE SCALE GENOMIC DNA]</scope>
    <source>
        <strain evidence="2 3">JCM 30562</strain>
    </source>
</reference>